<name>A0ABR9DDA0_9GAMM</name>
<dbReference type="CDD" id="cd06433">
    <property type="entry name" value="GT_2_WfgS_like"/>
    <property type="match status" value="1"/>
</dbReference>
<dbReference type="Pfam" id="PF00535">
    <property type="entry name" value="Glycos_transf_2"/>
    <property type="match status" value="1"/>
</dbReference>
<evidence type="ECO:0000259" key="1">
    <source>
        <dbReference type="Pfam" id="PF00535"/>
    </source>
</evidence>
<dbReference type="InterPro" id="IPR050834">
    <property type="entry name" value="Glycosyltransf_2"/>
</dbReference>
<accession>A0ABR9DDA0</accession>
<proteinExistence type="predicted"/>
<dbReference type="PANTHER" id="PTHR43685">
    <property type="entry name" value="GLYCOSYLTRANSFERASE"/>
    <property type="match status" value="1"/>
</dbReference>
<dbReference type="Proteomes" id="UP000641152">
    <property type="component" value="Unassembled WGS sequence"/>
</dbReference>
<reference evidence="2 3" key="1">
    <citation type="submission" date="2020-09" db="EMBL/GenBank/DDBJ databases">
        <title>Methylomonas albis sp. nov. and Methylomonas fluvii sp. nov.: Two cold-adapted methanotrophs from the River Elbe and an amended description of Methylovulum psychrotolerans strain Eb1.</title>
        <authorList>
            <person name="Bussmann I.K."/>
            <person name="Klings K.-W."/>
            <person name="Warnstedt J."/>
            <person name="Hoppert M."/>
            <person name="Saborowski A."/>
            <person name="Horn F."/>
            <person name="Liebner S."/>
        </authorList>
    </citation>
    <scope>NUCLEOTIDE SEQUENCE [LARGE SCALE GENOMIC DNA]</scope>
    <source>
        <strain evidence="2 3">EbB</strain>
    </source>
</reference>
<dbReference type="SUPFAM" id="SSF53448">
    <property type="entry name" value="Nucleotide-diphospho-sugar transferases"/>
    <property type="match status" value="1"/>
</dbReference>
<evidence type="ECO:0000313" key="2">
    <source>
        <dbReference type="EMBL" id="MBD9361077.1"/>
    </source>
</evidence>
<dbReference type="InterPro" id="IPR001173">
    <property type="entry name" value="Glyco_trans_2-like"/>
</dbReference>
<dbReference type="EMBL" id="JACXST010000002">
    <property type="protein sequence ID" value="MBD9361077.1"/>
    <property type="molecule type" value="Genomic_DNA"/>
</dbReference>
<keyword evidence="3" id="KW-1185">Reference proteome</keyword>
<sequence>MTQNTEYWPKISVITPSFNQGGFIEKTITSVLSQSYPNLEFIIVDGGSSDNTVEVIKKYENSLHYWVSEPDRGQSHAINKGMAIATGEILTWLNSDDIYLPGALHRFASAFQENPDIGIVVGEGRIVDLQGKEIYYARPNAEINLTSLYGWLNDGDFLQPSSAFSRTAWYQSGPIDESVHIALDVDLWLRMAKNGVIFKSVNELLSEALSHPNAKTTAFEKLMFLDCSMVIIQHGGRKYVEKQLIDLVNKYSWYDKNYQIIVNNPIIKILRPIIKRIARNEDQYWSEFIPPWLKK</sequence>
<evidence type="ECO:0000313" key="3">
    <source>
        <dbReference type="Proteomes" id="UP000641152"/>
    </source>
</evidence>
<protein>
    <submittedName>
        <fullName evidence="2">Glycosyltransferase</fullName>
    </submittedName>
</protein>
<dbReference type="InterPro" id="IPR029044">
    <property type="entry name" value="Nucleotide-diphossugar_trans"/>
</dbReference>
<dbReference type="RefSeq" id="WP_192393937.1">
    <property type="nucleotide sequence ID" value="NZ_CAJHIU010000002.1"/>
</dbReference>
<gene>
    <name evidence="2" type="ORF">EBB_11145</name>
</gene>
<feature type="domain" description="Glycosyltransferase 2-like" evidence="1">
    <location>
        <begin position="12"/>
        <end position="121"/>
    </location>
</feature>
<comment type="caution">
    <text evidence="2">The sequence shown here is derived from an EMBL/GenBank/DDBJ whole genome shotgun (WGS) entry which is preliminary data.</text>
</comment>
<dbReference type="PANTHER" id="PTHR43685:SF2">
    <property type="entry name" value="GLYCOSYLTRANSFERASE 2-LIKE DOMAIN-CONTAINING PROTEIN"/>
    <property type="match status" value="1"/>
</dbReference>
<dbReference type="Gene3D" id="3.90.550.10">
    <property type="entry name" value="Spore Coat Polysaccharide Biosynthesis Protein SpsA, Chain A"/>
    <property type="match status" value="1"/>
</dbReference>
<organism evidence="2 3">
    <name type="scientific">Methylomonas fluvii</name>
    <dbReference type="NCBI Taxonomy" id="1854564"/>
    <lineage>
        <taxon>Bacteria</taxon>
        <taxon>Pseudomonadati</taxon>
        <taxon>Pseudomonadota</taxon>
        <taxon>Gammaproteobacteria</taxon>
        <taxon>Methylococcales</taxon>
        <taxon>Methylococcaceae</taxon>
        <taxon>Methylomonas</taxon>
    </lineage>
</organism>